<evidence type="ECO:0000259" key="2">
    <source>
        <dbReference type="SMART" id="SM00278"/>
    </source>
</evidence>
<protein>
    <submittedName>
        <fullName evidence="3">DNA repair protein</fullName>
    </submittedName>
</protein>
<proteinExistence type="predicted"/>
<name>U1PTS9_9EURY</name>
<dbReference type="GO" id="GO:0006281">
    <property type="term" value="P:DNA repair"/>
    <property type="evidence" value="ECO:0007669"/>
    <property type="project" value="InterPro"/>
</dbReference>
<dbReference type="AlphaFoldDB" id="U1PTS9"/>
<evidence type="ECO:0000313" key="4">
    <source>
        <dbReference type="Proteomes" id="UP000030710"/>
    </source>
</evidence>
<accession>U1PTS9</accession>
<dbReference type="Pfam" id="PF14520">
    <property type="entry name" value="HHH_5"/>
    <property type="match status" value="1"/>
</dbReference>
<dbReference type="Proteomes" id="UP000030710">
    <property type="component" value="Unassembled WGS sequence"/>
</dbReference>
<sequence length="134" mass="14664">MSQSEVETDKSTDDSGGSFDSSKSLSKSPSSGEIERLLEIRGVWRPTANRILEKFGTVDEAASASTHELTEIRGVGEATAARIISMNRQADSDQDQSNFEKQSTTTRGSETPSEDRDTDSVKILDEIADEFEEL</sequence>
<dbReference type="SUPFAM" id="SSF47781">
    <property type="entry name" value="RuvA domain 2-like"/>
    <property type="match status" value="1"/>
</dbReference>
<feature type="compositionally biased region" description="Basic and acidic residues" evidence="1">
    <location>
        <begin position="113"/>
        <end position="122"/>
    </location>
</feature>
<feature type="domain" description="Helix-hairpin-helix DNA-binding motif class 1" evidence="2">
    <location>
        <begin position="35"/>
        <end position="54"/>
    </location>
</feature>
<dbReference type="STRING" id="1238425.J07HQW2_03703"/>
<dbReference type="GO" id="GO:0003677">
    <property type="term" value="F:DNA binding"/>
    <property type="evidence" value="ECO:0007669"/>
    <property type="project" value="InterPro"/>
</dbReference>
<dbReference type="InterPro" id="IPR010994">
    <property type="entry name" value="RuvA_2-like"/>
</dbReference>
<feature type="domain" description="Helix-hairpin-helix DNA-binding motif class 1" evidence="2">
    <location>
        <begin position="67"/>
        <end position="86"/>
    </location>
</feature>
<dbReference type="EMBL" id="KE356561">
    <property type="protein sequence ID" value="ERG97217.1"/>
    <property type="molecule type" value="Genomic_DNA"/>
</dbReference>
<dbReference type="SMART" id="SM00278">
    <property type="entry name" value="HhH1"/>
    <property type="match status" value="2"/>
</dbReference>
<dbReference type="RefSeq" id="WP_021056678.1">
    <property type="nucleotide sequence ID" value="NZ_KE356561.1"/>
</dbReference>
<dbReference type="HOGENOM" id="CLU_1891383_0_0_2"/>
<dbReference type="InterPro" id="IPR003583">
    <property type="entry name" value="Hlx-hairpin-Hlx_DNA-bd_motif"/>
</dbReference>
<reference evidence="3 4" key="1">
    <citation type="journal article" date="2013" name="PLoS ONE">
        <title>Assembly-driven community genomics of a hypersaline microbial ecosystem.</title>
        <authorList>
            <person name="Podell S."/>
            <person name="Ugalde J.A."/>
            <person name="Narasingarao P."/>
            <person name="Banfield J.F."/>
            <person name="Heidelberg K.B."/>
            <person name="Allen E.E."/>
        </authorList>
    </citation>
    <scope>NUCLEOTIDE SEQUENCE [LARGE SCALE GENOMIC DNA]</scope>
    <source>
        <strain evidence="4">J07HQW2</strain>
    </source>
</reference>
<feature type="region of interest" description="Disordered" evidence="1">
    <location>
        <begin position="1"/>
        <end position="36"/>
    </location>
</feature>
<evidence type="ECO:0000313" key="3">
    <source>
        <dbReference type="EMBL" id="ERG97217.1"/>
    </source>
</evidence>
<organism evidence="3 4">
    <name type="scientific">Haloquadratum walsbyi J07HQW2</name>
    <dbReference type="NCBI Taxonomy" id="1238425"/>
    <lineage>
        <taxon>Archaea</taxon>
        <taxon>Methanobacteriati</taxon>
        <taxon>Methanobacteriota</taxon>
        <taxon>Stenosarchaea group</taxon>
        <taxon>Halobacteria</taxon>
        <taxon>Halobacteriales</taxon>
        <taxon>Haloferacaceae</taxon>
        <taxon>Haloquadratum</taxon>
    </lineage>
</organism>
<dbReference type="Gene3D" id="1.10.150.20">
    <property type="entry name" value="5' to 3' exonuclease, C-terminal subdomain"/>
    <property type="match status" value="1"/>
</dbReference>
<feature type="compositionally biased region" description="Polar residues" evidence="1">
    <location>
        <begin position="95"/>
        <end position="111"/>
    </location>
</feature>
<feature type="compositionally biased region" description="Low complexity" evidence="1">
    <location>
        <begin position="14"/>
        <end position="32"/>
    </location>
</feature>
<evidence type="ECO:0000256" key="1">
    <source>
        <dbReference type="SAM" id="MobiDB-lite"/>
    </source>
</evidence>
<gene>
    <name evidence="3" type="ORF">J07HQW2_03703</name>
</gene>
<feature type="region of interest" description="Disordered" evidence="1">
    <location>
        <begin position="87"/>
        <end position="122"/>
    </location>
</feature>